<dbReference type="EMBL" id="CP134879">
    <property type="protein sequence ID" value="WNM23940.1"/>
    <property type="molecule type" value="Genomic_DNA"/>
</dbReference>
<sequence>MLLFYIDECGDTAPLEHRHGGHGSPSQVFILAAVGIHDSSREVLGHEILGIKRHYFPASVGSPDWNLSEIKGRFLTHSSRLRGHERARFLPDGWRELDDPEVMERFLNDVGQLFAKFRPLIFAALVDKRAMVLTGEDTDPLAIAYTRLYERVALTLDQVNRGEGALFVADQQDEHEAYFRSGAMYAARAALEKREHNRPHFEPVLDKPLWIDSHFGTLDRELIQLADIVAYAVNEWYERGEPPMEHQYLWRSIAPCFAAHWKPQKSHGAGVMVYPELEVYPPLAPPAEM</sequence>
<dbReference type="RefSeq" id="WP_313497241.1">
    <property type="nucleotide sequence ID" value="NZ_CP134879.1"/>
</dbReference>
<gene>
    <name evidence="1" type="ORF">RN606_11315</name>
</gene>
<dbReference type="AlphaFoldDB" id="A0AA96J734"/>
<accession>A0AA96J734</accession>
<keyword evidence="2" id="KW-1185">Reference proteome</keyword>
<evidence type="ECO:0000313" key="2">
    <source>
        <dbReference type="Proteomes" id="UP001304125"/>
    </source>
</evidence>
<name>A0AA96J734_9MICO</name>
<dbReference type="Proteomes" id="UP001304125">
    <property type="component" value="Chromosome"/>
</dbReference>
<reference evidence="1 2" key="1">
    <citation type="submission" date="2023-09" db="EMBL/GenBank/DDBJ databases">
        <title>Demequina sp. a novel bacteria isolated from Capsicum annuum.</title>
        <authorList>
            <person name="Humaira Z."/>
            <person name="Lee J."/>
            <person name="Cho D."/>
        </authorList>
    </citation>
    <scope>NUCLEOTIDE SEQUENCE [LARGE SCALE GENOMIC DNA]</scope>
    <source>
        <strain evidence="1 2">OYTSA14</strain>
    </source>
</reference>
<protein>
    <submittedName>
        <fullName evidence="1">DUF3800 domain-containing protein</fullName>
    </submittedName>
</protein>
<evidence type="ECO:0000313" key="1">
    <source>
        <dbReference type="EMBL" id="WNM23940.1"/>
    </source>
</evidence>
<dbReference type="Pfam" id="PF12686">
    <property type="entry name" value="DUF3800"/>
    <property type="match status" value="1"/>
</dbReference>
<proteinExistence type="predicted"/>
<dbReference type="InterPro" id="IPR024524">
    <property type="entry name" value="DUF3800"/>
</dbReference>
<organism evidence="1 2">
    <name type="scientific">Demequina capsici</name>
    <dbReference type="NCBI Taxonomy" id="3075620"/>
    <lineage>
        <taxon>Bacteria</taxon>
        <taxon>Bacillati</taxon>
        <taxon>Actinomycetota</taxon>
        <taxon>Actinomycetes</taxon>
        <taxon>Micrococcales</taxon>
        <taxon>Demequinaceae</taxon>
        <taxon>Demequina</taxon>
    </lineage>
</organism>